<dbReference type="Pfam" id="PF02518">
    <property type="entry name" value="HATPase_c"/>
    <property type="match status" value="1"/>
</dbReference>
<dbReference type="SUPFAM" id="SSF55874">
    <property type="entry name" value="ATPase domain of HSP90 chaperone/DNA topoisomerase II/histidine kinase"/>
    <property type="match status" value="1"/>
</dbReference>
<dbReference type="EMBL" id="SRMF01000011">
    <property type="protein sequence ID" value="TGG90716.1"/>
    <property type="molecule type" value="Genomic_DNA"/>
</dbReference>
<keyword evidence="10" id="KW-0812">Transmembrane</keyword>
<dbReference type="PROSITE" id="PS50885">
    <property type="entry name" value="HAMP"/>
    <property type="match status" value="1"/>
</dbReference>
<dbReference type="InterPro" id="IPR005467">
    <property type="entry name" value="His_kinase_dom"/>
</dbReference>
<name>A0A4Z0WAJ7_9GAMM</name>
<protein>
    <recommendedName>
        <fullName evidence="3">histidine kinase</fullName>
        <ecNumber evidence="3">2.7.13.3</ecNumber>
    </recommendedName>
</protein>
<dbReference type="GO" id="GO:0005524">
    <property type="term" value="F:ATP binding"/>
    <property type="evidence" value="ECO:0007669"/>
    <property type="project" value="UniProtKB-KW"/>
</dbReference>
<keyword evidence="14" id="KW-1185">Reference proteome</keyword>
<dbReference type="SMART" id="SM00388">
    <property type="entry name" value="HisKA"/>
    <property type="match status" value="1"/>
</dbReference>
<dbReference type="AlphaFoldDB" id="A0A4Z0WAJ7"/>
<evidence type="ECO:0000256" key="7">
    <source>
        <dbReference type="ARBA" id="ARBA00022741"/>
    </source>
</evidence>
<dbReference type="OrthoDB" id="9804645at2"/>
<feature type="domain" description="Histidine kinase" evidence="11">
    <location>
        <begin position="211"/>
        <end position="422"/>
    </location>
</feature>
<dbReference type="Gene3D" id="3.30.565.10">
    <property type="entry name" value="Histidine kinase-like ATPase, C-terminal domain"/>
    <property type="match status" value="1"/>
</dbReference>
<dbReference type="Proteomes" id="UP000297475">
    <property type="component" value="Unassembled WGS sequence"/>
</dbReference>
<dbReference type="InterPro" id="IPR004358">
    <property type="entry name" value="Sig_transdc_His_kin-like_C"/>
</dbReference>
<comment type="caution">
    <text evidence="13">The sequence shown here is derived from an EMBL/GenBank/DDBJ whole genome shotgun (WGS) entry which is preliminary data.</text>
</comment>
<evidence type="ECO:0000313" key="13">
    <source>
        <dbReference type="EMBL" id="TGG90716.1"/>
    </source>
</evidence>
<reference evidence="13 14" key="1">
    <citation type="submission" date="2019-04" db="EMBL/GenBank/DDBJ databases">
        <title>Natronospirillum operosus gen. nov., sp. nov., a haloalkaliphilic satellite isolated from decaying biomass of laboratory culture of cyanobacterium Geitlerinema sp. and proposal of Natronospirillaceae fam. nov. and Saccharospirillaceae fam. nov.</title>
        <authorList>
            <person name="Kevbrin V."/>
            <person name="Boltyanskaya Y."/>
            <person name="Koziaeva V."/>
            <person name="Grouzdev D.S."/>
            <person name="Park M."/>
            <person name="Cho J."/>
        </authorList>
    </citation>
    <scope>NUCLEOTIDE SEQUENCE [LARGE SCALE GENOMIC DNA]</scope>
    <source>
        <strain evidence="13 14">G-116</strain>
    </source>
</reference>
<keyword evidence="8" id="KW-0418">Kinase</keyword>
<dbReference type="PROSITE" id="PS50109">
    <property type="entry name" value="HIS_KIN"/>
    <property type="match status" value="1"/>
</dbReference>
<keyword evidence="7" id="KW-0547">Nucleotide-binding</keyword>
<dbReference type="GO" id="GO:0005886">
    <property type="term" value="C:plasma membrane"/>
    <property type="evidence" value="ECO:0007669"/>
    <property type="project" value="UniProtKB-SubCell"/>
</dbReference>
<comment type="catalytic activity">
    <reaction evidence="1">
        <text>ATP + protein L-histidine = ADP + protein N-phospho-L-histidine.</text>
        <dbReference type="EC" id="2.7.13.3"/>
    </reaction>
</comment>
<dbReference type="EC" id="2.7.13.3" evidence="3"/>
<dbReference type="InterPro" id="IPR003661">
    <property type="entry name" value="HisK_dim/P_dom"/>
</dbReference>
<dbReference type="RefSeq" id="WP_135484597.1">
    <property type="nucleotide sequence ID" value="NZ_SRMF01000011.1"/>
</dbReference>
<dbReference type="InterPro" id="IPR036097">
    <property type="entry name" value="HisK_dim/P_sf"/>
</dbReference>
<dbReference type="Pfam" id="PF00672">
    <property type="entry name" value="HAMP"/>
    <property type="match status" value="1"/>
</dbReference>
<feature type="domain" description="HAMP" evidence="12">
    <location>
        <begin position="151"/>
        <end position="203"/>
    </location>
</feature>
<evidence type="ECO:0000256" key="4">
    <source>
        <dbReference type="ARBA" id="ARBA00022475"/>
    </source>
</evidence>
<proteinExistence type="predicted"/>
<feature type="transmembrane region" description="Helical" evidence="10">
    <location>
        <begin position="7"/>
        <end position="27"/>
    </location>
</feature>
<dbReference type="Gene3D" id="1.10.287.130">
    <property type="match status" value="1"/>
</dbReference>
<accession>A0A4Z0WAJ7</accession>
<dbReference type="InterPro" id="IPR050980">
    <property type="entry name" value="2C_sensor_his_kinase"/>
</dbReference>
<dbReference type="PANTHER" id="PTHR44936:SF10">
    <property type="entry name" value="SENSOR PROTEIN RSTB"/>
    <property type="match status" value="1"/>
</dbReference>
<dbReference type="SUPFAM" id="SSF47384">
    <property type="entry name" value="Homodimeric domain of signal transducing histidine kinase"/>
    <property type="match status" value="1"/>
</dbReference>
<keyword evidence="6" id="KW-0808">Transferase</keyword>
<keyword evidence="10" id="KW-0472">Membrane</keyword>
<gene>
    <name evidence="13" type="ORF">E4656_17420</name>
</gene>
<keyword evidence="10" id="KW-1133">Transmembrane helix</keyword>
<sequence length="431" mass="48982">MKRLYLTLLLWLIIPLAILMSSLHLLLHHLAPDDLTLEDRLNRLLVLIDQVAEDQGMEYAEALAYSVAELNFHQLERLSWDDPALPDDVRDQLSEGELQVWNYKLDQGYLTFGTREYVYLSREEHSIRTLNRVLLSLLFGCLVLCSLFWLLGLKVRIRKLEATTSAFAEGDFSARASTRLADSVGDLNKRFNTMADRIAALLSSHRQLTNAMAHELRTPLFRLKCQLEMLSEGNDTDIREQRIADMHEDLDELNDMANEILCHARLEREQLQPDPKPASLTQVMRRLQQKLGREAHDRHLSFDIPAEVWLPMNTQHIERALGNLLRNALRHSTSEVRVSVESTADQVLICVDDDGPGIPAEHRQRIFEPFVRLDKARNRDTGGHGLGLSIAHQIIALHGGTISAESSPLGGARFRIEWPLPAPPCSQNTIQ</sequence>
<evidence type="ECO:0000256" key="6">
    <source>
        <dbReference type="ARBA" id="ARBA00022679"/>
    </source>
</evidence>
<feature type="transmembrane region" description="Helical" evidence="10">
    <location>
        <begin position="133"/>
        <end position="151"/>
    </location>
</feature>
<evidence type="ECO:0000256" key="3">
    <source>
        <dbReference type="ARBA" id="ARBA00012438"/>
    </source>
</evidence>
<dbReference type="InterPro" id="IPR003660">
    <property type="entry name" value="HAMP_dom"/>
</dbReference>
<dbReference type="Gene3D" id="6.10.340.10">
    <property type="match status" value="1"/>
</dbReference>
<dbReference type="SMART" id="SM00387">
    <property type="entry name" value="HATPase_c"/>
    <property type="match status" value="1"/>
</dbReference>
<dbReference type="PANTHER" id="PTHR44936">
    <property type="entry name" value="SENSOR PROTEIN CREC"/>
    <property type="match status" value="1"/>
</dbReference>
<dbReference type="GO" id="GO:0000155">
    <property type="term" value="F:phosphorelay sensor kinase activity"/>
    <property type="evidence" value="ECO:0007669"/>
    <property type="project" value="InterPro"/>
</dbReference>
<keyword evidence="9" id="KW-0067">ATP-binding</keyword>
<evidence type="ECO:0000256" key="5">
    <source>
        <dbReference type="ARBA" id="ARBA00022553"/>
    </source>
</evidence>
<dbReference type="CDD" id="cd00082">
    <property type="entry name" value="HisKA"/>
    <property type="match status" value="1"/>
</dbReference>
<evidence type="ECO:0000256" key="9">
    <source>
        <dbReference type="ARBA" id="ARBA00022840"/>
    </source>
</evidence>
<dbReference type="FunFam" id="3.30.565.10:FF:000006">
    <property type="entry name" value="Sensor histidine kinase WalK"/>
    <property type="match status" value="1"/>
</dbReference>
<organism evidence="13 14">
    <name type="scientific">Natronospirillum operosum</name>
    <dbReference type="NCBI Taxonomy" id="2759953"/>
    <lineage>
        <taxon>Bacteria</taxon>
        <taxon>Pseudomonadati</taxon>
        <taxon>Pseudomonadota</taxon>
        <taxon>Gammaproteobacteria</taxon>
        <taxon>Oceanospirillales</taxon>
        <taxon>Natronospirillaceae</taxon>
        <taxon>Natronospirillum</taxon>
    </lineage>
</organism>
<evidence type="ECO:0000256" key="2">
    <source>
        <dbReference type="ARBA" id="ARBA00004651"/>
    </source>
</evidence>
<keyword evidence="5" id="KW-0597">Phosphoprotein</keyword>
<evidence type="ECO:0000256" key="10">
    <source>
        <dbReference type="SAM" id="Phobius"/>
    </source>
</evidence>
<dbReference type="InterPro" id="IPR003594">
    <property type="entry name" value="HATPase_dom"/>
</dbReference>
<comment type="subcellular location">
    <subcellularLocation>
        <location evidence="2">Cell membrane</location>
        <topology evidence="2">Multi-pass membrane protein</topology>
    </subcellularLocation>
</comment>
<evidence type="ECO:0000313" key="14">
    <source>
        <dbReference type="Proteomes" id="UP000297475"/>
    </source>
</evidence>
<dbReference type="CDD" id="cd06225">
    <property type="entry name" value="HAMP"/>
    <property type="match status" value="1"/>
</dbReference>
<evidence type="ECO:0000259" key="11">
    <source>
        <dbReference type="PROSITE" id="PS50109"/>
    </source>
</evidence>
<evidence type="ECO:0000259" key="12">
    <source>
        <dbReference type="PROSITE" id="PS50885"/>
    </source>
</evidence>
<dbReference type="PRINTS" id="PR00344">
    <property type="entry name" value="BCTRLSENSOR"/>
</dbReference>
<dbReference type="InterPro" id="IPR036890">
    <property type="entry name" value="HATPase_C_sf"/>
</dbReference>
<evidence type="ECO:0000256" key="1">
    <source>
        <dbReference type="ARBA" id="ARBA00000085"/>
    </source>
</evidence>
<evidence type="ECO:0000256" key="8">
    <source>
        <dbReference type="ARBA" id="ARBA00022777"/>
    </source>
</evidence>
<keyword evidence="4" id="KW-1003">Cell membrane</keyword>
<dbReference type="SMART" id="SM00304">
    <property type="entry name" value="HAMP"/>
    <property type="match status" value="1"/>
</dbReference>
<dbReference type="Pfam" id="PF00512">
    <property type="entry name" value="HisKA"/>
    <property type="match status" value="1"/>
</dbReference>